<dbReference type="PIRSF" id="PIRSF004557">
    <property type="entry name" value="SecY"/>
    <property type="match status" value="1"/>
</dbReference>
<dbReference type="AlphaFoldDB" id="A0A1L0DIS5"/>
<evidence type="ECO:0000256" key="10">
    <source>
        <dbReference type="ARBA" id="ARBA00023136"/>
    </source>
</evidence>
<feature type="transmembrane region" description="Helical" evidence="14">
    <location>
        <begin position="440"/>
        <end position="457"/>
    </location>
</feature>
<sequence>MSFRVLDLVKPFEPLVPEVIAPERKVPFNQRVMWTGVTLLIFLVMSEIPLYGIASSDGSDPLLWLRMMLASNRGTLMELGITPIVSASMVFQLLQGTKLIHVDMSNKNDREQFQTAQKLFAIILSIGQATVYVLTGMYGPPRTLGTGVCLLLVLQLVFAGIIVILLDELLQKGYGLGSGISLFTATNVCEQVMWKAFAPTTSSSGKGAEFDGAVIALFHLLGSRKDKKRALLEAFYRQNLPNMLQVVSTVIVFFAVVYLQGFRVEIPIKSTRQRGPYALYPIRLFYTSNTPIMLQSALSSNIFIISQMLFIRWPNNLFVKLLGSWGHKTGSSQLYAVSGLAYYIQPPLSVTDAMLDPIKTAIYVAFVLGSCAVFSTTWIEISGTSPRDVAKQFKEQGLVIAGHRDTSAYKELKKIIPTAAAFGGAAIGALSVVSDMMGCLGSGTSILLSVTTIYGYYELAVKEGGFAKSVVSGFSDGI</sequence>
<dbReference type="PROSITE" id="PS00755">
    <property type="entry name" value="SECY_1"/>
    <property type="match status" value="1"/>
</dbReference>
<dbReference type="Proteomes" id="UP000182334">
    <property type="component" value="Chromosome V"/>
</dbReference>
<evidence type="ECO:0000256" key="6">
    <source>
        <dbReference type="ARBA" id="ARBA00022824"/>
    </source>
</evidence>
<keyword evidence="19" id="KW-1185">Reference proteome</keyword>
<comment type="subunit">
    <text evidence="3">Heterotrimeric complex composed of SEC61-alpha, SEC61-beta and SEC61-gamma.</text>
</comment>
<dbReference type="NCBIfam" id="NF006341">
    <property type="entry name" value="PRK08568.1-5"/>
    <property type="match status" value="1"/>
</dbReference>
<dbReference type="PROSITE" id="PS00756">
    <property type="entry name" value="SECY_2"/>
    <property type="match status" value="1"/>
</dbReference>
<evidence type="ECO:0000313" key="19">
    <source>
        <dbReference type="Proteomes" id="UP000182334"/>
    </source>
</evidence>
<keyword evidence="10 14" id="KW-0472">Membrane</keyword>
<evidence type="ECO:0000256" key="3">
    <source>
        <dbReference type="ARBA" id="ARBA00011537"/>
    </source>
</evidence>
<feature type="transmembrane region" description="Helical" evidence="14">
    <location>
        <begin position="74"/>
        <end position="94"/>
    </location>
</feature>
<evidence type="ECO:0000313" key="17">
    <source>
        <dbReference type="EMBL" id="SGZ55859.1"/>
    </source>
</evidence>
<keyword evidence="5 12" id="KW-0812">Transmembrane</keyword>
<dbReference type="GO" id="GO:0015031">
    <property type="term" value="P:protein transport"/>
    <property type="evidence" value="ECO:0007669"/>
    <property type="project" value="UniProtKB-KW"/>
</dbReference>
<evidence type="ECO:0000313" key="18">
    <source>
        <dbReference type="Proteomes" id="UP000182259"/>
    </source>
</evidence>
<dbReference type="Pfam" id="PF10559">
    <property type="entry name" value="Plug_translocon"/>
    <property type="match status" value="1"/>
</dbReference>
<comment type="function">
    <text evidence="11">Appears to play a crucial role in the insertion of secretory and membrane polypeptides into the ER. It is required for assembly of membrane and secretory proteins and is essential for cell growth. It interacts with other membrane proteins required for protein translocation. Upon binding to SEC62/63 complex, secretory precursor polypeptides may engage SEC61 to begin membrane penetration event. A cycle of assembly and disassembly of SEC62/63 from SEC61 may govern the activity of the translocase.</text>
</comment>
<keyword evidence="8 14" id="KW-1133">Transmembrane helix</keyword>
<evidence type="ECO:0000259" key="15">
    <source>
        <dbReference type="Pfam" id="PF10559"/>
    </source>
</evidence>
<dbReference type="InterPro" id="IPR002208">
    <property type="entry name" value="SecY/SEC61-alpha"/>
</dbReference>
<dbReference type="PANTHER" id="PTHR10906">
    <property type="entry name" value="SECY/SEC61-ALPHA FAMILY MEMBER"/>
    <property type="match status" value="1"/>
</dbReference>
<dbReference type="EMBL" id="LT635767">
    <property type="protein sequence ID" value="SGZ55824.1"/>
    <property type="molecule type" value="Genomic_DNA"/>
</dbReference>
<evidence type="ECO:0000256" key="9">
    <source>
        <dbReference type="ARBA" id="ARBA00023010"/>
    </source>
</evidence>
<feature type="transmembrane region" description="Helical" evidence="14">
    <location>
        <begin position="415"/>
        <end position="433"/>
    </location>
</feature>
<keyword evidence="9 12" id="KW-0811">Translocation</keyword>
<dbReference type="STRING" id="45354.A0A1L0DIS5"/>
<keyword evidence="4 12" id="KW-0813">Transport</keyword>
<evidence type="ECO:0000256" key="5">
    <source>
        <dbReference type="ARBA" id="ARBA00022692"/>
    </source>
</evidence>
<dbReference type="OrthoDB" id="420669at2759"/>
<dbReference type="InterPro" id="IPR023201">
    <property type="entry name" value="SecY_dom_sf"/>
</dbReference>
<reference evidence="18 19" key="1">
    <citation type="submission" date="2016-10" db="EMBL/GenBank/DDBJ databases">
        <authorList>
            <person name="de Groot N.N."/>
        </authorList>
    </citation>
    <scope>NUCLEOTIDE SEQUENCE [LARGE SCALE GENOMIC DNA]</scope>
    <source>
        <strain evidence="17 19">CBS 141442</strain>
        <strain evidence="16 18">PYCC 4715</strain>
    </source>
</reference>
<comment type="subcellular location">
    <subcellularLocation>
        <location evidence="1">Endoplasmic reticulum membrane</location>
        <topology evidence="1">Multi-pass membrane protein</topology>
    </subcellularLocation>
    <subcellularLocation>
        <location evidence="12">Membrane</location>
        <topology evidence="12">Multi-pass membrane protein</topology>
    </subcellularLocation>
</comment>
<dbReference type="InterPro" id="IPR030659">
    <property type="entry name" value="SecY_CS"/>
</dbReference>
<evidence type="ECO:0000256" key="8">
    <source>
        <dbReference type="ARBA" id="ARBA00022989"/>
    </source>
</evidence>
<evidence type="ECO:0000256" key="1">
    <source>
        <dbReference type="ARBA" id="ARBA00004477"/>
    </source>
</evidence>
<evidence type="ECO:0000256" key="11">
    <source>
        <dbReference type="ARBA" id="ARBA00053402"/>
    </source>
</evidence>
<feature type="transmembrane region" description="Helical" evidence="14">
    <location>
        <begin position="32"/>
        <end position="54"/>
    </location>
</feature>
<accession>A0A1L0DIS5</accession>
<dbReference type="SUPFAM" id="SSF103491">
    <property type="entry name" value="Preprotein translocase SecY subunit"/>
    <property type="match status" value="1"/>
</dbReference>
<evidence type="ECO:0000256" key="12">
    <source>
        <dbReference type="RuleBase" id="RU003484"/>
    </source>
</evidence>
<dbReference type="FunFam" id="1.10.3370.10:FF:000002">
    <property type="entry name" value="Transport Sec61 subunit alpha isoform 2"/>
    <property type="match status" value="1"/>
</dbReference>
<keyword evidence="7 12" id="KW-0653">Protein transport</keyword>
<evidence type="ECO:0000256" key="2">
    <source>
        <dbReference type="ARBA" id="ARBA00005751"/>
    </source>
</evidence>
<keyword evidence="6" id="KW-0256">Endoplasmic reticulum</keyword>
<evidence type="ECO:0000256" key="13">
    <source>
        <dbReference type="RuleBase" id="RU004349"/>
    </source>
</evidence>
<feature type="transmembrane region" description="Helical" evidence="14">
    <location>
        <begin position="115"/>
        <end position="138"/>
    </location>
</feature>
<dbReference type="EMBL" id="LT635760">
    <property type="protein sequence ID" value="SGZ55859.1"/>
    <property type="molecule type" value="Genomic_DNA"/>
</dbReference>
<comment type="similarity">
    <text evidence="2 13">Belongs to the SecY/SEC61-alpha family.</text>
</comment>
<feature type="transmembrane region" description="Helical" evidence="14">
    <location>
        <begin position="361"/>
        <end position="379"/>
    </location>
</feature>
<dbReference type="Pfam" id="PF00344">
    <property type="entry name" value="SecY"/>
    <property type="match status" value="1"/>
</dbReference>
<proteinExistence type="inferred from homology"/>
<feature type="domain" description="Translocon Sec61/SecY plug" evidence="15">
    <location>
        <begin position="40"/>
        <end position="74"/>
    </location>
</feature>
<evidence type="ECO:0000256" key="7">
    <source>
        <dbReference type="ARBA" id="ARBA00022927"/>
    </source>
</evidence>
<gene>
    <name evidence="16" type="ORF">SAMEA4029009_CIC11G00000006054</name>
    <name evidence="17" type="ORF">SAMEA4029010_CIC11G00000000046</name>
</gene>
<evidence type="ECO:0000256" key="4">
    <source>
        <dbReference type="ARBA" id="ARBA00022448"/>
    </source>
</evidence>
<evidence type="ECO:0000313" key="16">
    <source>
        <dbReference type="EMBL" id="SGZ55824.1"/>
    </source>
</evidence>
<protein>
    <submittedName>
        <fullName evidence="17">CIC11C00000000046</fullName>
    </submittedName>
    <submittedName>
        <fullName evidence="16">CIC11C00000006054</fullName>
    </submittedName>
</protein>
<dbReference type="GO" id="GO:0005789">
    <property type="term" value="C:endoplasmic reticulum membrane"/>
    <property type="evidence" value="ECO:0007669"/>
    <property type="project" value="UniProtKB-SubCell"/>
</dbReference>
<feature type="transmembrane region" description="Helical" evidence="14">
    <location>
        <begin position="243"/>
        <end position="262"/>
    </location>
</feature>
<dbReference type="InterPro" id="IPR019561">
    <property type="entry name" value="Translocon_Sec61/SecY_plug_dom"/>
</dbReference>
<dbReference type="NCBIfam" id="TIGR00967">
    <property type="entry name" value="3a0501s007"/>
    <property type="match status" value="1"/>
</dbReference>
<name>A0A1L0DIS5_9ASCO</name>
<feature type="transmembrane region" description="Helical" evidence="14">
    <location>
        <begin position="144"/>
        <end position="166"/>
    </location>
</feature>
<dbReference type="Proteomes" id="UP000182259">
    <property type="component" value="Chromosome IV"/>
</dbReference>
<dbReference type="Gene3D" id="1.10.3370.10">
    <property type="entry name" value="SecY subunit domain"/>
    <property type="match status" value="1"/>
</dbReference>
<evidence type="ECO:0000256" key="14">
    <source>
        <dbReference type="SAM" id="Phobius"/>
    </source>
</evidence>
<organism evidence="16 18">
    <name type="scientific">Sungouiella intermedia</name>
    <dbReference type="NCBI Taxonomy" id="45354"/>
    <lineage>
        <taxon>Eukaryota</taxon>
        <taxon>Fungi</taxon>
        <taxon>Dikarya</taxon>
        <taxon>Ascomycota</taxon>
        <taxon>Saccharomycotina</taxon>
        <taxon>Pichiomycetes</taxon>
        <taxon>Metschnikowiaceae</taxon>
        <taxon>Sungouiella</taxon>
    </lineage>
</organism>